<proteinExistence type="inferred from homology"/>
<dbReference type="Proteomes" id="UP000886881">
    <property type="component" value="Unassembled WGS sequence"/>
</dbReference>
<evidence type="ECO:0000256" key="1">
    <source>
        <dbReference type="ARBA" id="ARBA00093770"/>
    </source>
</evidence>
<name>A0A9D1GNQ9_9BACT</name>
<reference evidence="2" key="2">
    <citation type="journal article" date="2021" name="PeerJ">
        <title>Extensive microbial diversity within the chicken gut microbiome revealed by metagenomics and culture.</title>
        <authorList>
            <person name="Gilroy R."/>
            <person name="Ravi A."/>
            <person name="Getino M."/>
            <person name="Pursley I."/>
            <person name="Horton D.L."/>
            <person name="Alikhan N.F."/>
            <person name="Baker D."/>
            <person name="Gharbi K."/>
            <person name="Hall N."/>
            <person name="Watson M."/>
            <person name="Adriaenssens E.M."/>
            <person name="Foster-Nyarko E."/>
            <person name="Jarju S."/>
            <person name="Secka A."/>
            <person name="Antonio M."/>
            <person name="Oren A."/>
            <person name="Chaudhuri R.R."/>
            <person name="La Ragione R."/>
            <person name="Hildebrand F."/>
            <person name="Pallen M.J."/>
        </authorList>
    </citation>
    <scope>NUCLEOTIDE SEQUENCE</scope>
    <source>
        <strain evidence="2">ChiHecec2B26-709</strain>
    </source>
</reference>
<comment type="similarity">
    <text evidence="1">Belongs to the Rv0495c family.</text>
</comment>
<evidence type="ECO:0000313" key="3">
    <source>
        <dbReference type="Proteomes" id="UP000886881"/>
    </source>
</evidence>
<dbReference type="AlphaFoldDB" id="A0A9D1GNQ9"/>
<gene>
    <name evidence="2" type="ORF">IAC35_01130</name>
</gene>
<comment type="caution">
    <text evidence="2">The sequence shown here is derived from an EMBL/GenBank/DDBJ whole genome shotgun (WGS) entry which is preliminary data.</text>
</comment>
<accession>A0A9D1GNQ9</accession>
<dbReference type="InterPro" id="IPR021458">
    <property type="entry name" value="Rv0495c"/>
</dbReference>
<evidence type="ECO:0000313" key="2">
    <source>
        <dbReference type="EMBL" id="HIT46442.1"/>
    </source>
</evidence>
<dbReference type="Pfam" id="PF11307">
    <property type="entry name" value="DUF3109"/>
    <property type="match status" value="1"/>
</dbReference>
<organism evidence="2 3">
    <name type="scientific">Candidatus Cryptobacteroides merdipullorum</name>
    <dbReference type="NCBI Taxonomy" id="2840771"/>
    <lineage>
        <taxon>Bacteria</taxon>
        <taxon>Pseudomonadati</taxon>
        <taxon>Bacteroidota</taxon>
        <taxon>Bacteroidia</taxon>
        <taxon>Bacteroidales</taxon>
        <taxon>Candidatus Cryptobacteroides</taxon>
    </lineage>
</organism>
<reference evidence="2" key="1">
    <citation type="submission" date="2020-10" db="EMBL/GenBank/DDBJ databases">
        <authorList>
            <person name="Gilroy R."/>
        </authorList>
    </citation>
    <scope>NUCLEOTIDE SEQUENCE</scope>
    <source>
        <strain evidence="2">ChiHecec2B26-709</strain>
    </source>
</reference>
<protein>
    <submittedName>
        <fullName evidence="2">DUF3109 family protein</fullName>
    </submittedName>
</protein>
<dbReference type="EMBL" id="DVLC01000022">
    <property type="protein sequence ID" value="HIT46442.1"/>
    <property type="molecule type" value="Genomic_DNA"/>
</dbReference>
<sequence length="186" mass="20690">MIQIGDILVSEDVVADYFACDYEACRGACCIVGDSGAPMSEDEPERIERDYPGFSGLMSEKGRDAAEKSGFFEIDRDGDMVTPLVKDSCECAYCHFGPSGEALCAIEKAGFRKPVSCSLYPIRVTKLTGGSLALNVHHWDICRPAFDKGRRENIRVYEFLRRPLEENFGEEFWSALDAAARHLLSD</sequence>